<evidence type="ECO:0000256" key="2">
    <source>
        <dbReference type="SAM" id="Phobius"/>
    </source>
</evidence>
<evidence type="ECO:0000313" key="3">
    <source>
        <dbReference type="EMBL" id="PWK48190.1"/>
    </source>
</evidence>
<feature type="transmembrane region" description="Helical" evidence="2">
    <location>
        <begin position="129"/>
        <end position="146"/>
    </location>
</feature>
<comment type="caution">
    <text evidence="3">The sequence shown here is derived from an EMBL/GenBank/DDBJ whole genome shotgun (WGS) entry which is preliminary data.</text>
</comment>
<keyword evidence="2" id="KW-0472">Membrane</keyword>
<feature type="region of interest" description="Disordered" evidence="1">
    <location>
        <begin position="221"/>
        <end position="264"/>
    </location>
</feature>
<name>A0A316FK83_9ACTN</name>
<accession>A0A316FK83</accession>
<gene>
    <name evidence="3" type="ORF">BC793_106220</name>
</gene>
<reference evidence="3 4" key="1">
    <citation type="submission" date="2018-05" db="EMBL/GenBank/DDBJ databases">
        <title>Genomic Encyclopedia of Archaeal and Bacterial Type Strains, Phase II (KMG-II): from individual species to whole genera.</title>
        <authorList>
            <person name="Goeker M."/>
        </authorList>
    </citation>
    <scope>NUCLEOTIDE SEQUENCE [LARGE SCALE GENOMIC DNA]</scope>
    <source>
        <strain evidence="3 4">DSM 45184</strain>
    </source>
</reference>
<proteinExistence type="predicted"/>
<feature type="transmembrane region" description="Helical" evidence="2">
    <location>
        <begin position="41"/>
        <end position="61"/>
    </location>
</feature>
<dbReference type="EMBL" id="QGGR01000006">
    <property type="protein sequence ID" value="PWK48190.1"/>
    <property type="molecule type" value="Genomic_DNA"/>
</dbReference>
<evidence type="ECO:0000313" key="4">
    <source>
        <dbReference type="Proteomes" id="UP000245697"/>
    </source>
</evidence>
<sequence length="313" mass="33533">MPVDRPADIAPIVARLAAVYVVGCLTLPVGAFLFVTLAFGGTAVAAAGLLATLAGAGGLIFLAGTGTGTTRRFWWAVTVTLGGAAGLIGGARVTVALDMRYGEMLPWALAAGVPYVLVAALFVGRWTRLAAVVAIVALTGGAWHAVREQTRHDDAEDDRNRVLRMLQAPLDLVWTTQIPGYRRMTVPVTTSTAYEATDHTTVRYWGHQNIQVALTHTAVQGADCGPDPLHRPLPEPNRAPPPQPRPDQISCQDRGGGLRYRRGPDAHEYIRTVGDTVVRAGAGTEVDEALLEQAVRAARPMTVEELETELFYR</sequence>
<evidence type="ECO:0000256" key="1">
    <source>
        <dbReference type="SAM" id="MobiDB-lite"/>
    </source>
</evidence>
<protein>
    <submittedName>
        <fullName evidence="3">Uncharacterized protein</fullName>
    </submittedName>
</protein>
<dbReference type="Proteomes" id="UP000245697">
    <property type="component" value="Unassembled WGS sequence"/>
</dbReference>
<keyword evidence="4" id="KW-1185">Reference proteome</keyword>
<feature type="transmembrane region" description="Helical" evidence="2">
    <location>
        <begin position="12"/>
        <end position="35"/>
    </location>
</feature>
<organism evidence="3 4">
    <name type="scientific">Actinoplanes xinjiangensis</name>
    <dbReference type="NCBI Taxonomy" id="512350"/>
    <lineage>
        <taxon>Bacteria</taxon>
        <taxon>Bacillati</taxon>
        <taxon>Actinomycetota</taxon>
        <taxon>Actinomycetes</taxon>
        <taxon>Micromonosporales</taxon>
        <taxon>Micromonosporaceae</taxon>
        <taxon>Actinoplanes</taxon>
    </lineage>
</organism>
<keyword evidence="2" id="KW-0812">Transmembrane</keyword>
<feature type="transmembrane region" description="Helical" evidence="2">
    <location>
        <begin position="73"/>
        <end position="92"/>
    </location>
</feature>
<feature type="compositionally biased region" description="Pro residues" evidence="1">
    <location>
        <begin position="234"/>
        <end position="245"/>
    </location>
</feature>
<keyword evidence="2" id="KW-1133">Transmembrane helix</keyword>
<dbReference type="AlphaFoldDB" id="A0A316FK83"/>
<feature type="transmembrane region" description="Helical" evidence="2">
    <location>
        <begin position="104"/>
        <end position="122"/>
    </location>
</feature>